<protein>
    <submittedName>
        <fullName evidence="2">Uncharacterized protein</fullName>
    </submittedName>
</protein>
<comment type="caution">
    <text evidence="2">The sequence shown here is derived from an EMBL/GenBank/DDBJ whole genome shotgun (WGS) entry which is preliminary data.</text>
</comment>
<name>A0A7Y9C8N7_9FLAO</name>
<organism evidence="2 3">
    <name type="scientific">Flavobacterium agri</name>
    <dbReference type="NCBI Taxonomy" id="2743471"/>
    <lineage>
        <taxon>Bacteria</taxon>
        <taxon>Pseudomonadati</taxon>
        <taxon>Bacteroidota</taxon>
        <taxon>Flavobacteriia</taxon>
        <taxon>Flavobacteriales</taxon>
        <taxon>Flavobacteriaceae</taxon>
        <taxon>Flavobacterium</taxon>
    </lineage>
</organism>
<keyword evidence="3" id="KW-1185">Reference proteome</keyword>
<evidence type="ECO:0000256" key="1">
    <source>
        <dbReference type="SAM" id="SignalP"/>
    </source>
</evidence>
<gene>
    <name evidence="2" type="ORF">HZF10_16860</name>
</gene>
<feature type="signal peptide" evidence="1">
    <location>
        <begin position="1"/>
        <end position="20"/>
    </location>
</feature>
<dbReference type="PROSITE" id="PS51257">
    <property type="entry name" value="PROKAR_LIPOPROTEIN"/>
    <property type="match status" value="1"/>
</dbReference>
<evidence type="ECO:0000313" key="3">
    <source>
        <dbReference type="Proteomes" id="UP000535020"/>
    </source>
</evidence>
<dbReference type="AlphaFoldDB" id="A0A7Y9C8N7"/>
<sequence length="219" mass="24310">MKKYVFGLAFWLAFVSVSCSSDDSNSQTEDPFFNINVGSKWVYRNYYSWNDTPQAFAEGALDTVAITGTQVVQGLTFAVKTVRQGGNTIRETLVRVNNQGHLVEIWPSDTLETVTETTGLVLHPGTDSNYSYTYPAILVSDIGDIVNQLVPPATITVENNDYFAYFFQGTFTPNVEGPEFFTKTFGDHYAPGIGMIKSVNKAISGTGTYERRLISYDLQ</sequence>
<proteinExistence type="predicted"/>
<accession>A0A7Y9C8N7</accession>
<dbReference type="EMBL" id="JACBJI010000009">
    <property type="protein sequence ID" value="NYA72602.1"/>
    <property type="molecule type" value="Genomic_DNA"/>
</dbReference>
<dbReference type="RefSeq" id="WP_176007411.1">
    <property type="nucleotide sequence ID" value="NZ_JABWMI010000021.1"/>
</dbReference>
<dbReference type="Proteomes" id="UP000535020">
    <property type="component" value="Unassembled WGS sequence"/>
</dbReference>
<feature type="chain" id="PRO_5030755435" evidence="1">
    <location>
        <begin position="21"/>
        <end position="219"/>
    </location>
</feature>
<reference evidence="2 3" key="1">
    <citation type="submission" date="2020-07" db="EMBL/GenBank/DDBJ databases">
        <authorList>
            <person name="Sun Q."/>
        </authorList>
    </citation>
    <scope>NUCLEOTIDE SEQUENCE [LARGE SCALE GENOMIC DNA]</scope>
    <source>
        <strain evidence="2 3">MAH-1</strain>
    </source>
</reference>
<evidence type="ECO:0000313" key="2">
    <source>
        <dbReference type="EMBL" id="NYA72602.1"/>
    </source>
</evidence>
<keyword evidence="1" id="KW-0732">Signal</keyword>